<evidence type="ECO:0000313" key="4">
    <source>
        <dbReference type="Proteomes" id="UP000060487"/>
    </source>
</evidence>
<reference evidence="3 4" key="1">
    <citation type="submission" date="2015-11" db="EMBL/GenBank/DDBJ databases">
        <authorList>
            <person name="Lin W."/>
        </authorList>
    </citation>
    <scope>NUCLEOTIDE SEQUENCE [LARGE SCALE GENOMIC DNA]</scope>
    <source>
        <strain evidence="3 4">HCH-1</strain>
    </source>
</reference>
<accession>A0ABR5SEJ6</accession>
<organism evidence="3 4">
    <name type="scientific">Candidatus Magnetominusculus xianensis</name>
    <dbReference type="NCBI Taxonomy" id="1748249"/>
    <lineage>
        <taxon>Bacteria</taxon>
        <taxon>Pseudomonadati</taxon>
        <taxon>Nitrospirota</taxon>
        <taxon>Nitrospiria</taxon>
        <taxon>Nitrospirales</taxon>
        <taxon>Nitrospiraceae</taxon>
        <taxon>Candidatus Magnetominusculus</taxon>
    </lineage>
</organism>
<evidence type="ECO:0000256" key="1">
    <source>
        <dbReference type="SAM" id="MobiDB-lite"/>
    </source>
</evidence>
<protein>
    <recommendedName>
        <fullName evidence="5">Secreted protein</fullName>
    </recommendedName>
</protein>
<feature type="signal peptide" evidence="2">
    <location>
        <begin position="1"/>
        <end position="28"/>
    </location>
</feature>
<evidence type="ECO:0000313" key="3">
    <source>
        <dbReference type="EMBL" id="KWT84442.1"/>
    </source>
</evidence>
<dbReference type="Proteomes" id="UP000060487">
    <property type="component" value="Unassembled WGS sequence"/>
</dbReference>
<sequence>MRNALKTCKKAALLLVLLFLALVSSSYGADKKVDEKNQGTSVSETKSSPDTAKPTQQQPKSGTSAPSTSTNDLKNLPYAGSGKKTW</sequence>
<name>A0ABR5SEJ6_9BACT</name>
<feature type="chain" id="PRO_5046421812" description="Secreted protein" evidence="2">
    <location>
        <begin position="29"/>
        <end position="86"/>
    </location>
</feature>
<keyword evidence="4" id="KW-1185">Reference proteome</keyword>
<evidence type="ECO:0008006" key="5">
    <source>
        <dbReference type="Google" id="ProtNLM"/>
    </source>
</evidence>
<gene>
    <name evidence="3" type="ORF">ASN18_1939</name>
</gene>
<dbReference type="EMBL" id="LNQR01000068">
    <property type="protein sequence ID" value="KWT84442.1"/>
    <property type="molecule type" value="Genomic_DNA"/>
</dbReference>
<comment type="caution">
    <text evidence="3">The sequence shown here is derived from an EMBL/GenBank/DDBJ whole genome shotgun (WGS) entry which is preliminary data.</text>
</comment>
<keyword evidence="2" id="KW-0732">Signal</keyword>
<feature type="region of interest" description="Disordered" evidence="1">
    <location>
        <begin position="30"/>
        <end position="86"/>
    </location>
</feature>
<dbReference type="RefSeq" id="WP_085052548.1">
    <property type="nucleotide sequence ID" value="NZ_LNQR01000068.1"/>
</dbReference>
<feature type="compositionally biased region" description="Polar residues" evidence="1">
    <location>
        <begin position="38"/>
        <end position="73"/>
    </location>
</feature>
<evidence type="ECO:0000256" key="2">
    <source>
        <dbReference type="SAM" id="SignalP"/>
    </source>
</evidence>
<proteinExistence type="predicted"/>